<protein>
    <submittedName>
        <fullName evidence="2">Uncharacterized protein</fullName>
    </submittedName>
</protein>
<gene>
    <name evidence="2" type="ORF">RDI58_003648</name>
</gene>
<accession>A0AAN8UDM3</accession>
<dbReference type="Proteomes" id="UP001371456">
    <property type="component" value="Unassembled WGS sequence"/>
</dbReference>
<name>A0AAN8UDM3_SOLBU</name>
<reference evidence="2 3" key="1">
    <citation type="submission" date="2024-02" db="EMBL/GenBank/DDBJ databases">
        <title>de novo genome assembly of Solanum bulbocastanum strain 11H21.</title>
        <authorList>
            <person name="Hosaka A.J."/>
        </authorList>
    </citation>
    <scope>NUCLEOTIDE SEQUENCE [LARGE SCALE GENOMIC DNA]</scope>
    <source>
        <tissue evidence="2">Young leaves</tissue>
    </source>
</reference>
<proteinExistence type="predicted"/>
<evidence type="ECO:0000256" key="1">
    <source>
        <dbReference type="SAM" id="MobiDB-lite"/>
    </source>
</evidence>
<dbReference type="AlphaFoldDB" id="A0AAN8UDM3"/>
<organism evidence="2 3">
    <name type="scientific">Solanum bulbocastanum</name>
    <name type="common">Wild potato</name>
    <dbReference type="NCBI Taxonomy" id="147425"/>
    <lineage>
        <taxon>Eukaryota</taxon>
        <taxon>Viridiplantae</taxon>
        <taxon>Streptophyta</taxon>
        <taxon>Embryophyta</taxon>
        <taxon>Tracheophyta</taxon>
        <taxon>Spermatophyta</taxon>
        <taxon>Magnoliopsida</taxon>
        <taxon>eudicotyledons</taxon>
        <taxon>Gunneridae</taxon>
        <taxon>Pentapetalae</taxon>
        <taxon>asterids</taxon>
        <taxon>lamiids</taxon>
        <taxon>Solanales</taxon>
        <taxon>Solanaceae</taxon>
        <taxon>Solanoideae</taxon>
        <taxon>Solaneae</taxon>
        <taxon>Solanum</taxon>
    </lineage>
</organism>
<dbReference type="EMBL" id="JBANQN010000001">
    <property type="protein sequence ID" value="KAK6805863.1"/>
    <property type="molecule type" value="Genomic_DNA"/>
</dbReference>
<feature type="region of interest" description="Disordered" evidence="1">
    <location>
        <begin position="1"/>
        <end position="49"/>
    </location>
</feature>
<keyword evidence="3" id="KW-1185">Reference proteome</keyword>
<evidence type="ECO:0000313" key="3">
    <source>
        <dbReference type="Proteomes" id="UP001371456"/>
    </source>
</evidence>
<feature type="compositionally biased region" description="Basic residues" evidence="1">
    <location>
        <begin position="39"/>
        <end position="49"/>
    </location>
</feature>
<sequence length="49" mass="5524">MADVPKSLLNPQAPENIPITNPPPPLPTVDSPPQENVRRGRQRRKFILQ</sequence>
<evidence type="ECO:0000313" key="2">
    <source>
        <dbReference type="EMBL" id="KAK6805863.1"/>
    </source>
</evidence>
<comment type="caution">
    <text evidence="2">The sequence shown here is derived from an EMBL/GenBank/DDBJ whole genome shotgun (WGS) entry which is preliminary data.</text>
</comment>